<dbReference type="InterPro" id="IPR036048">
    <property type="entry name" value="Interleukin_8-like_sf"/>
</dbReference>
<dbReference type="EMBL" id="AY909475">
    <property type="protein sequence ID" value="AAY79282.2"/>
    <property type="molecule type" value="mRNA"/>
</dbReference>
<dbReference type="GO" id="GO:0008009">
    <property type="term" value="F:chemokine activity"/>
    <property type="evidence" value="ECO:0007669"/>
    <property type="project" value="InterPro"/>
</dbReference>
<keyword evidence="1" id="KW-0202">Cytokine</keyword>
<evidence type="ECO:0000256" key="3">
    <source>
        <dbReference type="SAM" id="SignalP"/>
    </source>
</evidence>
<sequence length="113" mass="12735">MSSIMKVFLLLAVMVCISKAQLHQSGQRCLCNRIRSKLAFKSEVKDIQIYPVNIFCNKVEIVVTLKRGFRYCLDPKLDSMKKLLANIIKQKTSTTARPTELTSTPGSTNTARI</sequence>
<protein>
    <submittedName>
        <fullName evidence="5">Interleukin-8-like protein</fullName>
    </submittedName>
</protein>
<proteinExistence type="evidence at transcript level"/>
<organism evidence="5">
    <name type="scientific">Siniperca chuatsi</name>
    <name type="common">Mandarin fish</name>
    <dbReference type="NCBI Taxonomy" id="119488"/>
    <lineage>
        <taxon>Eukaryota</taxon>
        <taxon>Metazoa</taxon>
        <taxon>Chordata</taxon>
        <taxon>Craniata</taxon>
        <taxon>Vertebrata</taxon>
        <taxon>Euteleostomi</taxon>
        <taxon>Actinopterygii</taxon>
        <taxon>Neopterygii</taxon>
        <taxon>Teleostei</taxon>
        <taxon>Neoteleostei</taxon>
        <taxon>Acanthomorphata</taxon>
        <taxon>Eupercaria</taxon>
        <taxon>Centrarchiformes</taxon>
        <taxon>Centrarchoidei</taxon>
        <taxon>Sinipercidae</taxon>
        <taxon>Siniperca</taxon>
    </lineage>
</organism>
<dbReference type="GO" id="GO:0006955">
    <property type="term" value="P:immune response"/>
    <property type="evidence" value="ECO:0007669"/>
    <property type="project" value="InterPro"/>
</dbReference>
<dbReference type="Pfam" id="PF00048">
    <property type="entry name" value="IL8"/>
    <property type="match status" value="1"/>
</dbReference>
<feature type="domain" description="Chemokine interleukin-8-like" evidence="4">
    <location>
        <begin position="26"/>
        <end position="87"/>
    </location>
</feature>
<dbReference type="OrthoDB" id="8872899at2759"/>
<feature type="region of interest" description="Disordered" evidence="2">
    <location>
        <begin position="94"/>
        <end position="113"/>
    </location>
</feature>
<evidence type="ECO:0000313" key="5">
    <source>
        <dbReference type="EMBL" id="AAY79282.2"/>
    </source>
</evidence>
<dbReference type="PRINTS" id="PR00436">
    <property type="entry name" value="INTERLEUKIN8"/>
</dbReference>
<reference evidence="5" key="2">
    <citation type="submission" date="2007-03" db="EMBL/GenBank/DDBJ databases">
        <title>Identification of Genes Involved in the Response of Siniperca chuatsi Infected with ISKNV Using Suppression Subtractive Hybridization.</title>
        <authorList>
            <person name="He W."/>
            <person name="Yin Z.X."/>
            <person name="Chen W.J."/>
            <person name="Guan H.J."/>
            <person name="Huo W.L."/>
            <person name="Li Y."/>
            <person name="He J.G."/>
        </authorList>
    </citation>
    <scope>NUCLEOTIDE SEQUENCE</scope>
</reference>
<feature type="chain" id="PRO_5004211812" evidence="3">
    <location>
        <begin position="21"/>
        <end position="113"/>
    </location>
</feature>
<dbReference type="RefSeq" id="XP_044077885.1">
    <property type="nucleotide sequence ID" value="XM_044221950.1"/>
</dbReference>
<dbReference type="InterPro" id="IPR001089">
    <property type="entry name" value="Chemokine_CXC"/>
</dbReference>
<evidence type="ECO:0000256" key="1">
    <source>
        <dbReference type="ARBA" id="ARBA00022514"/>
    </source>
</evidence>
<dbReference type="SMART" id="SM00199">
    <property type="entry name" value="SCY"/>
    <property type="match status" value="1"/>
</dbReference>
<dbReference type="PRINTS" id="PR00437">
    <property type="entry name" value="SMALLCYTKCXC"/>
</dbReference>
<feature type="signal peptide" evidence="3">
    <location>
        <begin position="1"/>
        <end position="20"/>
    </location>
</feature>
<reference evidence="5" key="1">
    <citation type="submission" date="2006-01" db="EMBL/GenBank/DDBJ databases">
        <title>Identification and analysis of an interleukin-8 like gene from mandarin fish Siniperca chuatsi.</title>
        <authorList>
            <person name="Chen C."/>
            <person name="Li Z.S."/>
            <person name="Xiao J."/>
            <person name="Wu Z.X."/>
            <person name="He J.G."/>
        </authorList>
    </citation>
    <scope>NUCLEOTIDE SEQUENCE</scope>
</reference>
<evidence type="ECO:0000256" key="2">
    <source>
        <dbReference type="SAM" id="MobiDB-lite"/>
    </source>
</evidence>
<dbReference type="InterPro" id="IPR001811">
    <property type="entry name" value="Chemokine_IL8-like_dom"/>
</dbReference>
<dbReference type="GeneID" id="122888056"/>
<dbReference type="KEGG" id="schu:122888056"/>
<dbReference type="AlphaFoldDB" id="Q2KKU7"/>
<evidence type="ECO:0000259" key="4">
    <source>
        <dbReference type="SMART" id="SM00199"/>
    </source>
</evidence>
<dbReference type="Gene3D" id="2.40.50.40">
    <property type="match status" value="1"/>
</dbReference>
<dbReference type="GO" id="GO:0005615">
    <property type="term" value="C:extracellular space"/>
    <property type="evidence" value="ECO:0007669"/>
    <property type="project" value="UniProtKB-KW"/>
</dbReference>
<name>Q2KKU7_SINCH</name>
<keyword evidence="3" id="KW-0732">Signal</keyword>
<dbReference type="SUPFAM" id="SSF54117">
    <property type="entry name" value="Interleukin 8-like chemokines"/>
    <property type="match status" value="1"/>
</dbReference>
<accession>Q2KKU7</accession>